<dbReference type="AlphaFoldDB" id="A0A3B0UZ94"/>
<reference evidence="1" key="1">
    <citation type="submission" date="2018-06" db="EMBL/GenBank/DDBJ databases">
        <authorList>
            <person name="Zhirakovskaya E."/>
        </authorList>
    </citation>
    <scope>NUCLEOTIDE SEQUENCE</scope>
</reference>
<protein>
    <submittedName>
        <fullName evidence="1">Uncharacterized protein</fullName>
    </submittedName>
</protein>
<proteinExistence type="predicted"/>
<accession>A0A3B0UZ94</accession>
<name>A0A3B0UZ94_9ZZZZ</name>
<gene>
    <name evidence="1" type="ORF">MNBD_CPR01-486</name>
</gene>
<evidence type="ECO:0000313" key="1">
    <source>
        <dbReference type="EMBL" id="VAW31802.1"/>
    </source>
</evidence>
<dbReference type="EMBL" id="UOEV01000003">
    <property type="protein sequence ID" value="VAW31802.1"/>
    <property type="molecule type" value="Genomic_DNA"/>
</dbReference>
<sequence length="83" mass="9336">MKSLKDFLKNKSIPGAELSNIRHLCAVVASEIVGIDIKPTQVDYHEETISFLIPPILKTEIILQQKKLITKLKERGIIVNSIL</sequence>
<organism evidence="1">
    <name type="scientific">hydrothermal vent metagenome</name>
    <dbReference type="NCBI Taxonomy" id="652676"/>
    <lineage>
        <taxon>unclassified sequences</taxon>
        <taxon>metagenomes</taxon>
        <taxon>ecological metagenomes</taxon>
    </lineage>
</organism>